<dbReference type="AlphaFoldDB" id="A0A1G1VLQ0"/>
<accession>A0A1G1VLQ0</accession>
<dbReference type="Proteomes" id="UP000179069">
    <property type="component" value="Unassembled WGS sequence"/>
</dbReference>
<gene>
    <name evidence="2" type="ORF">A2785_01585</name>
</gene>
<evidence type="ECO:0000256" key="1">
    <source>
        <dbReference type="SAM" id="MobiDB-lite"/>
    </source>
</evidence>
<sequence length="150" mass="16758">MTFSEGDQPTHQQPQTWEKMSDLRGSGIIRNLGGQSEMIPPAGIYASDYIREDSKRLSIELKNLVQGLAHGILHFFSKVETPQEEIGGEDLLNRTGALIGYYRPGVPLHMEPGVFYATGKVTREQRIDLQQPDLPETFDHDSDSSDSETP</sequence>
<reference evidence="2 3" key="1">
    <citation type="journal article" date="2016" name="Nat. Commun.">
        <title>Thousands of microbial genomes shed light on interconnected biogeochemical processes in an aquifer system.</title>
        <authorList>
            <person name="Anantharaman K."/>
            <person name="Brown C.T."/>
            <person name="Hug L.A."/>
            <person name="Sharon I."/>
            <person name="Castelle C.J."/>
            <person name="Probst A.J."/>
            <person name="Thomas B.C."/>
            <person name="Singh A."/>
            <person name="Wilkins M.J."/>
            <person name="Karaoz U."/>
            <person name="Brodie E.L."/>
            <person name="Williams K.H."/>
            <person name="Hubbard S.S."/>
            <person name="Banfield J.F."/>
        </authorList>
    </citation>
    <scope>NUCLEOTIDE SEQUENCE [LARGE SCALE GENOMIC DNA]</scope>
</reference>
<evidence type="ECO:0000313" key="2">
    <source>
        <dbReference type="EMBL" id="OGY16264.1"/>
    </source>
</evidence>
<name>A0A1G1VLQ0_9BACT</name>
<feature type="region of interest" description="Disordered" evidence="1">
    <location>
        <begin position="129"/>
        <end position="150"/>
    </location>
</feature>
<protein>
    <submittedName>
        <fullName evidence="2">Uncharacterized protein</fullName>
    </submittedName>
</protein>
<dbReference type="EMBL" id="MHCI01000018">
    <property type="protein sequence ID" value="OGY16264.1"/>
    <property type="molecule type" value="Genomic_DNA"/>
</dbReference>
<proteinExistence type="predicted"/>
<evidence type="ECO:0000313" key="3">
    <source>
        <dbReference type="Proteomes" id="UP000179069"/>
    </source>
</evidence>
<organism evidence="2 3">
    <name type="scientific">Candidatus Chisholmbacteria bacterium RIFCSPHIGHO2_01_FULL_49_18</name>
    <dbReference type="NCBI Taxonomy" id="1797590"/>
    <lineage>
        <taxon>Bacteria</taxon>
        <taxon>Candidatus Chisholmiibacteriota</taxon>
    </lineage>
</organism>
<comment type="caution">
    <text evidence="2">The sequence shown here is derived from an EMBL/GenBank/DDBJ whole genome shotgun (WGS) entry which is preliminary data.</text>
</comment>